<dbReference type="EMBL" id="KN732226">
    <property type="protein sequence ID" value="KIH59201.1"/>
    <property type="molecule type" value="Genomic_DNA"/>
</dbReference>
<dbReference type="AlphaFoldDB" id="A0A0C2GQE4"/>
<evidence type="ECO:0000313" key="1">
    <source>
        <dbReference type="EMBL" id="KIH59201.1"/>
    </source>
</evidence>
<organism evidence="1 2">
    <name type="scientific">Ancylostoma duodenale</name>
    <dbReference type="NCBI Taxonomy" id="51022"/>
    <lineage>
        <taxon>Eukaryota</taxon>
        <taxon>Metazoa</taxon>
        <taxon>Ecdysozoa</taxon>
        <taxon>Nematoda</taxon>
        <taxon>Chromadorea</taxon>
        <taxon>Rhabditida</taxon>
        <taxon>Rhabditina</taxon>
        <taxon>Rhabditomorpha</taxon>
        <taxon>Strongyloidea</taxon>
        <taxon>Ancylostomatidae</taxon>
        <taxon>Ancylostomatinae</taxon>
        <taxon>Ancylostoma</taxon>
    </lineage>
</organism>
<reference evidence="1 2" key="1">
    <citation type="submission" date="2013-12" db="EMBL/GenBank/DDBJ databases">
        <title>Draft genome of the parsitic nematode Ancylostoma duodenale.</title>
        <authorList>
            <person name="Mitreva M."/>
        </authorList>
    </citation>
    <scope>NUCLEOTIDE SEQUENCE [LARGE SCALE GENOMIC DNA]</scope>
    <source>
        <strain evidence="1 2">Zhejiang</strain>
    </source>
</reference>
<keyword evidence="2" id="KW-1185">Reference proteome</keyword>
<gene>
    <name evidence="1" type="ORF">ANCDUO_10580</name>
</gene>
<sequence>MSLHVDLPDSMRRERVHIVAKGLELSNAYKLLLRYSSVAQIDVDAMGLFRSVQPCNDFKFGGYLKCTPPVPFIYNLR</sequence>
<name>A0A0C2GQE4_9BILA</name>
<evidence type="ECO:0000313" key="2">
    <source>
        <dbReference type="Proteomes" id="UP000054047"/>
    </source>
</evidence>
<dbReference type="Proteomes" id="UP000054047">
    <property type="component" value="Unassembled WGS sequence"/>
</dbReference>
<accession>A0A0C2GQE4</accession>
<protein>
    <submittedName>
        <fullName evidence="1">Uncharacterized protein</fullName>
    </submittedName>
</protein>
<proteinExistence type="predicted"/>